<name>A0A814C2W6_9BILA</name>
<dbReference type="Gene3D" id="1.20.58.390">
    <property type="entry name" value="Neurotransmitter-gated ion-channel transmembrane domain"/>
    <property type="match status" value="1"/>
</dbReference>
<dbReference type="SUPFAM" id="SSF90112">
    <property type="entry name" value="Neurotransmitter-gated ion-channel transmembrane pore"/>
    <property type="match status" value="1"/>
</dbReference>
<dbReference type="InterPro" id="IPR038050">
    <property type="entry name" value="Neuro_actylchol_rec"/>
</dbReference>
<dbReference type="GO" id="GO:0016020">
    <property type="term" value="C:membrane"/>
    <property type="evidence" value="ECO:0007669"/>
    <property type="project" value="InterPro"/>
</dbReference>
<feature type="chain" id="PRO_5032970489" evidence="2">
    <location>
        <begin position="22"/>
        <end position="842"/>
    </location>
</feature>
<reference evidence="3" key="1">
    <citation type="submission" date="2021-02" db="EMBL/GenBank/DDBJ databases">
        <authorList>
            <person name="Nowell W R."/>
        </authorList>
    </citation>
    <scope>NUCLEOTIDE SEQUENCE</scope>
    <source>
        <strain evidence="3">Ploen Becks lab</strain>
    </source>
</reference>
<organism evidence="3 4">
    <name type="scientific">Brachionus calyciflorus</name>
    <dbReference type="NCBI Taxonomy" id="104777"/>
    <lineage>
        <taxon>Eukaryota</taxon>
        <taxon>Metazoa</taxon>
        <taxon>Spiralia</taxon>
        <taxon>Gnathifera</taxon>
        <taxon>Rotifera</taxon>
        <taxon>Eurotatoria</taxon>
        <taxon>Monogononta</taxon>
        <taxon>Pseudotrocha</taxon>
        <taxon>Ploima</taxon>
        <taxon>Brachionidae</taxon>
        <taxon>Brachionus</taxon>
    </lineage>
</organism>
<keyword evidence="4" id="KW-1185">Reference proteome</keyword>
<keyword evidence="2" id="KW-0732">Signal</keyword>
<dbReference type="Proteomes" id="UP000663879">
    <property type="component" value="Unassembled WGS sequence"/>
</dbReference>
<accession>A0A814C2W6</accession>
<feature type="transmembrane region" description="Helical" evidence="1">
    <location>
        <begin position="394"/>
        <end position="415"/>
    </location>
</feature>
<feature type="transmembrane region" description="Helical" evidence="1">
    <location>
        <begin position="808"/>
        <end position="832"/>
    </location>
</feature>
<dbReference type="InterPro" id="IPR036719">
    <property type="entry name" value="Neuro-gated_channel_TM_sf"/>
</dbReference>
<feature type="transmembrane region" description="Helical" evidence="1">
    <location>
        <begin position="456"/>
        <end position="476"/>
    </location>
</feature>
<protein>
    <submittedName>
        <fullName evidence="3">Uncharacterized protein</fullName>
    </submittedName>
</protein>
<dbReference type="GO" id="GO:0006811">
    <property type="term" value="P:monoatomic ion transport"/>
    <property type="evidence" value="ECO:0007669"/>
    <property type="project" value="InterPro"/>
</dbReference>
<proteinExistence type="predicted"/>
<keyword evidence="1" id="KW-1133">Transmembrane helix</keyword>
<dbReference type="EMBL" id="CAJNOC010002460">
    <property type="protein sequence ID" value="CAF0934515.1"/>
    <property type="molecule type" value="Genomic_DNA"/>
</dbReference>
<evidence type="ECO:0000313" key="4">
    <source>
        <dbReference type="Proteomes" id="UP000663879"/>
    </source>
</evidence>
<feature type="signal peptide" evidence="2">
    <location>
        <begin position="1"/>
        <end position="21"/>
    </location>
</feature>
<keyword evidence="1" id="KW-0472">Membrane</keyword>
<dbReference type="AlphaFoldDB" id="A0A814C2W6"/>
<evidence type="ECO:0000256" key="1">
    <source>
        <dbReference type="SAM" id="Phobius"/>
    </source>
</evidence>
<comment type="caution">
    <text evidence="3">The sequence shown here is derived from an EMBL/GenBank/DDBJ whole genome shotgun (WGS) entry which is preliminary data.</text>
</comment>
<gene>
    <name evidence="3" type="ORF">OXX778_LOCUS13091</name>
</gene>
<keyword evidence="1" id="KW-0812">Transmembrane</keyword>
<evidence type="ECO:0000313" key="3">
    <source>
        <dbReference type="EMBL" id="CAF0934515.1"/>
    </source>
</evidence>
<feature type="transmembrane region" description="Helical" evidence="1">
    <location>
        <begin position="427"/>
        <end position="450"/>
    </location>
</feature>
<dbReference type="OrthoDB" id="10532613at2759"/>
<evidence type="ECO:0000256" key="2">
    <source>
        <dbReference type="SAM" id="SignalP"/>
    </source>
</evidence>
<sequence>MKIKCWMGIFLSFMTSLYVDAITKIEWPNIQSLNVFKTRKYKNFTSIKKKNIPGPALIYEITESKLTSSTSTPETPTLIVDIKIIQNTTSKSSSLNFARELTSKKNGFSKQNKISKFVQNPKINFIDFDFEIDDFVNFEQKKGLIELSSKIVYKWWEESLDNNFINDFSRIIYSKESHFPTLMVKDKNCEYQIHNQVHVKNNFKVFLQAKRDTKKDKTRALNSTKSLKPVYSALINQNDSIKKKLQQFSYIEQNVTLKFKCMSINNQFLDFTSFPFDSHNCEINFEILPSVLTKLKNPVIPEPIFLFSLSDLNFKKKRNFLENSFTETIYFNKLVSIPSNYSLLSKEWILKKLEIKYTNSTSLLSPQLDQNISVQTPSSITLKFLIQRKREPQVYIFILPLILFTLITFIIFFMPNTESSEKTIISFFNFIALIFFNIYIFKLVIYSYGFSQLPLILQYSNCLMIIQLGVLAYTCLVKSVHLNGFLILNNSFNQSIEESYREILNLNEDNLINTDVSNFDLALNDQLGYYRLDKTETEILENENNFEQFASVPTLKLELENEALNEIATTEVNDEQFCFTFNRTDSNTKAEKVEKTCCCNSEETDADCLNNSAHCMAQNKLSMNEFINNLKRSQASFEKNELMVSMNNGLNRNWIFSCCGTRSPDIGKFSPSPVCEHVRPSDLHRLKLSGDEKKMYCVSQASTRQVMPECDYTSHLARVQDPIKLNDLNQTTKNISFKVKQNFMDTMRSSGQIKNESSQKLDKLSKFLSSSSLEITKLNMNMKKMVKLEEIVIRDRINKEEWKRKARLCDGICCLLVFFLLGVCSLFIFVILPKFKTASLID</sequence>